<dbReference type="STRING" id="1499967.U27_06518"/>
<dbReference type="GO" id="GO:0016887">
    <property type="term" value="F:ATP hydrolysis activity"/>
    <property type="evidence" value="ECO:0007669"/>
    <property type="project" value="InterPro"/>
</dbReference>
<organism evidence="7 8">
    <name type="scientific">Vecturithrix granuli</name>
    <dbReference type="NCBI Taxonomy" id="1499967"/>
    <lineage>
        <taxon>Bacteria</taxon>
        <taxon>Candidatus Moduliflexota</taxon>
        <taxon>Candidatus Vecturitrichia</taxon>
        <taxon>Candidatus Vecturitrichales</taxon>
        <taxon>Candidatus Vecturitrichaceae</taxon>
        <taxon>Candidatus Vecturithrix</taxon>
    </lineage>
</organism>
<evidence type="ECO:0000256" key="2">
    <source>
        <dbReference type="ARBA" id="ARBA00022475"/>
    </source>
</evidence>
<dbReference type="PROSITE" id="PS50893">
    <property type="entry name" value="ABC_TRANSPORTER_2"/>
    <property type="match status" value="1"/>
</dbReference>
<evidence type="ECO:0000256" key="3">
    <source>
        <dbReference type="ARBA" id="ARBA00022741"/>
    </source>
</evidence>
<protein>
    <submittedName>
        <fullName evidence="7">ABC transporter related</fullName>
    </submittedName>
</protein>
<dbReference type="GO" id="GO:0005524">
    <property type="term" value="F:ATP binding"/>
    <property type="evidence" value="ECO:0007669"/>
    <property type="project" value="UniProtKB-KW"/>
</dbReference>
<dbReference type="GO" id="GO:0015408">
    <property type="term" value="F:ABC-type ferric iron transporter activity"/>
    <property type="evidence" value="ECO:0007669"/>
    <property type="project" value="InterPro"/>
</dbReference>
<evidence type="ECO:0000256" key="1">
    <source>
        <dbReference type="ARBA" id="ARBA00022448"/>
    </source>
</evidence>
<dbReference type="SUPFAM" id="SSF52540">
    <property type="entry name" value="P-loop containing nucleoside triphosphate hydrolases"/>
    <property type="match status" value="1"/>
</dbReference>
<keyword evidence="8" id="KW-1185">Reference proteome</keyword>
<dbReference type="FunFam" id="3.40.50.300:FF:000042">
    <property type="entry name" value="Maltose/maltodextrin ABC transporter, ATP-binding protein"/>
    <property type="match status" value="1"/>
</dbReference>
<dbReference type="EMBL" id="DF820470">
    <property type="protein sequence ID" value="GAK59533.1"/>
    <property type="molecule type" value="Genomic_DNA"/>
</dbReference>
<dbReference type="eggNOG" id="COG3842">
    <property type="taxonomic scope" value="Bacteria"/>
</dbReference>
<gene>
    <name evidence="7" type="ORF">U27_06518</name>
</gene>
<reference evidence="7 8" key="1">
    <citation type="journal article" date="2015" name="PeerJ">
        <title>First genomic representation of candidate bacterial phylum KSB3 points to enhanced environmental sensing as a trigger of wastewater bulking.</title>
        <authorList>
            <person name="Sekiguchi Y."/>
            <person name="Ohashi A."/>
            <person name="Parks D.H."/>
            <person name="Yamauchi T."/>
            <person name="Tyson G.W."/>
            <person name="Hugenholtz P."/>
        </authorList>
    </citation>
    <scope>NUCLEOTIDE SEQUENCE [LARGE SCALE GENOMIC DNA]</scope>
</reference>
<accession>A0A081C4M8</accession>
<feature type="domain" description="ABC transporter" evidence="6">
    <location>
        <begin position="3"/>
        <end position="233"/>
    </location>
</feature>
<dbReference type="Gene3D" id="3.40.50.300">
    <property type="entry name" value="P-loop containing nucleotide triphosphate hydrolases"/>
    <property type="match status" value="1"/>
</dbReference>
<dbReference type="InterPro" id="IPR015853">
    <property type="entry name" value="ABC_transpr_FbpC"/>
</dbReference>
<dbReference type="InterPro" id="IPR012340">
    <property type="entry name" value="NA-bd_OB-fold"/>
</dbReference>
<dbReference type="InterPro" id="IPR047641">
    <property type="entry name" value="ABC_transpr_MalK/UgpC-like"/>
</dbReference>
<evidence type="ECO:0000256" key="4">
    <source>
        <dbReference type="ARBA" id="ARBA00022840"/>
    </source>
</evidence>
<dbReference type="GO" id="GO:0055052">
    <property type="term" value="C:ATP-binding cassette (ABC) transporter complex, substrate-binding subunit-containing"/>
    <property type="evidence" value="ECO:0007669"/>
    <property type="project" value="TreeGrafter"/>
</dbReference>
<keyword evidence="5" id="KW-0472">Membrane</keyword>
<dbReference type="Gene3D" id="2.40.50.140">
    <property type="entry name" value="Nucleic acid-binding proteins"/>
    <property type="match status" value="1"/>
</dbReference>
<dbReference type="InterPro" id="IPR003593">
    <property type="entry name" value="AAA+_ATPase"/>
</dbReference>
<evidence type="ECO:0000256" key="5">
    <source>
        <dbReference type="ARBA" id="ARBA00023136"/>
    </source>
</evidence>
<keyword evidence="4" id="KW-0067">ATP-binding</keyword>
<dbReference type="InterPro" id="IPR027417">
    <property type="entry name" value="P-loop_NTPase"/>
</dbReference>
<dbReference type="SUPFAM" id="SSF50331">
    <property type="entry name" value="MOP-like"/>
    <property type="match status" value="1"/>
</dbReference>
<keyword evidence="1" id="KW-0813">Transport</keyword>
<dbReference type="SMART" id="SM00382">
    <property type="entry name" value="AAA"/>
    <property type="match status" value="1"/>
</dbReference>
<dbReference type="InterPro" id="IPR003439">
    <property type="entry name" value="ABC_transporter-like_ATP-bd"/>
</dbReference>
<evidence type="ECO:0000313" key="8">
    <source>
        <dbReference type="Proteomes" id="UP000030661"/>
    </source>
</evidence>
<keyword evidence="3" id="KW-0547">Nucleotide-binding</keyword>
<evidence type="ECO:0000313" key="7">
    <source>
        <dbReference type="EMBL" id="GAK59533.1"/>
    </source>
</evidence>
<dbReference type="CDD" id="cd03259">
    <property type="entry name" value="ABC_Carb_Solutes_like"/>
    <property type="match status" value="1"/>
</dbReference>
<dbReference type="Proteomes" id="UP000030661">
    <property type="component" value="Unassembled WGS sequence"/>
</dbReference>
<dbReference type="AlphaFoldDB" id="A0A081C4M8"/>
<evidence type="ECO:0000259" key="6">
    <source>
        <dbReference type="PROSITE" id="PS50893"/>
    </source>
</evidence>
<dbReference type="PANTHER" id="PTHR43875">
    <property type="entry name" value="MALTODEXTRIN IMPORT ATP-BINDING PROTEIN MSMX"/>
    <property type="match status" value="1"/>
</dbReference>
<sequence length="365" mass="40789">MNLVLQNVHKLVNQETYLKDVNLEFKSGSHNILLGRTLSGKTSLLRIMAGLDRPTRGNILIGDKDVTGVSVRNRSVAMVYQQFINYPSLTVYNNIASPLKTSGMNKGDIDRHVRETAEMLHIENLLDRLPSELSGGQQQRTAIARALVKDAELLLLDEPLVNLDYKLREELRIELREIFKRREAIVIYTTTEPAEALMMGGNIVVIDEGRVLQTGSTPEVYHNPATTKVAEVFSDPPINYLPCTVRERTASLGEQIEFPLTNHLQSLSAAQYIFGVRPNHLSLNRASAEDTEIRTKVELAEINGSETFIHVMYNGSRLVIQEDGVHPHQMGAEISIYVNPSNFFVFDQAGVLVASPGRNSFEKPL</sequence>
<keyword evidence="2" id="KW-1003">Cell membrane</keyword>
<dbReference type="HOGENOM" id="CLU_000604_1_1_0"/>
<proteinExistence type="predicted"/>
<dbReference type="Pfam" id="PF00005">
    <property type="entry name" value="ABC_tran"/>
    <property type="match status" value="1"/>
</dbReference>
<dbReference type="InterPro" id="IPR013611">
    <property type="entry name" value="Transp-assoc_OB_typ2"/>
</dbReference>
<name>A0A081C4M8_VECG1</name>
<dbReference type="Gene3D" id="2.40.50.100">
    <property type="match status" value="1"/>
</dbReference>
<dbReference type="PANTHER" id="PTHR43875:SF1">
    <property type="entry name" value="OSMOPROTECTIVE COMPOUNDS UPTAKE ATP-BINDING PROTEIN GGTA"/>
    <property type="match status" value="1"/>
</dbReference>
<dbReference type="Pfam" id="PF08402">
    <property type="entry name" value="TOBE_2"/>
    <property type="match status" value="1"/>
</dbReference>
<dbReference type="InterPro" id="IPR008995">
    <property type="entry name" value="Mo/tungstate-bd_C_term_dom"/>
</dbReference>